<feature type="region of interest" description="Disordered" evidence="1">
    <location>
        <begin position="43"/>
        <end position="66"/>
    </location>
</feature>
<gene>
    <name evidence="2" type="ORF">CBM2587_B90554</name>
</gene>
<proteinExistence type="predicted"/>
<dbReference type="Proteomes" id="UP000256780">
    <property type="component" value="Chromosome CBM2587_b"/>
</dbReference>
<dbReference type="EMBL" id="OFSQ01000038">
    <property type="protein sequence ID" value="SOY68118.1"/>
    <property type="molecule type" value="Genomic_DNA"/>
</dbReference>
<evidence type="ECO:0000256" key="1">
    <source>
        <dbReference type="SAM" id="MobiDB-lite"/>
    </source>
</evidence>
<reference evidence="2" key="1">
    <citation type="submission" date="2018-01" db="EMBL/GenBank/DDBJ databases">
        <authorList>
            <person name="Clerissi C."/>
        </authorList>
    </citation>
    <scope>NUCLEOTIDE SEQUENCE</scope>
    <source>
        <strain evidence="2">Cupriavidus sp. LMG 19464</strain>
    </source>
</reference>
<dbReference type="AlphaFoldDB" id="A0A375CDG2"/>
<comment type="caution">
    <text evidence="2">The sequence shown here is derived from an EMBL/GenBank/DDBJ whole genome shotgun (WGS) entry which is preliminary data.</text>
</comment>
<evidence type="ECO:0000313" key="2">
    <source>
        <dbReference type="EMBL" id="SOY68118.1"/>
    </source>
</evidence>
<sequence length="96" mass="10255">MGGRCRQAAEIFPIPLGYSLSRLRERVGVRARAFTQCERLVLATHPPSPPAPLPQAGEGSNPAAWRSATGFANPAWVLPLPLAGEGWGEGGERHTK</sequence>
<protein>
    <submittedName>
        <fullName evidence="2">Uncharacterized protein</fullName>
    </submittedName>
</protein>
<organism evidence="2">
    <name type="scientific">Cupriavidus taiwanensis</name>
    <dbReference type="NCBI Taxonomy" id="164546"/>
    <lineage>
        <taxon>Bacteria</taxon>
        <taxon>Pseudomonadati</taxon>
        <taxon>Pseudomonadota</taxon>
        <taxon>Betaproteobacteria</taxon>
        <taxon>Burkholderiales</taxon>
        <taxon>Burkholderiaceae</taxon>
        <taxon>Cupriavidus</taxon>
    </lineage>
</organism>
<accession>A0A375CDG2</accession>
<name>A0A375CDG2_9BURK</name>